<dbReference type="PANTHER" id="PTHR15503:SF36">
    <property type="entry name" value="RETROTRANSPOSON GAG-LIKE PROTEIN 5"/>
    <property type="match status" value="1"/>
</dbReference>
<evidence type="ECO:0000313" key="3">
    <source>
        <dbReference type="Proteomes" id="UP001239994"/>
    </source>
</evidence>
<accession>A0AAD9E3X7</accession>
<proteinExistence type="predicted"/>
<gene>
    <name evidence="2" type="ORF">P4O66_000170</name>
</gene>
<name>A0AAD9E3X7_9TELE</name>
<dbReference type="EMBL" id="JAROKS010000001">
    <property type="protein sequence ID" value="KAK1806295.1"/>
    <property type="molecule type" value="Genomic_DNA"/>
</dbReference>
<reference evidence="2" key="1">
    <citation type="submission" date="2023-03" db="EMBL/GenBank/DDBJ databases">
        <title>Electrophorus voltai genome.</title>
        <authorList>
            <person name="Bian C."/>
        </authorList>
    </citation>
    <scope>NUCLEOTIDE SEQUENCE</scope>
    <source>
        <strain evidence="2">CB-2022</strain>
        <tissue evidence="2">Muscle</tissue>
    </source>
</reference>
<evidence type="ECO:0000313" key="2">
    <source>
        <dbReference type="EMBL" id="KAK1806295.1"/>
    </source>
</evidence>
<dbReference type="AlphaFoldDB" id="A0AAD9E3X7"/>
<organism evidence="2 3">
    <name type="scientific">Electrophorus voltai</name>
    <dbReference type="NCBI Taxonomy" id="2609070"/>
    <lineage>
        <taxon>Eukaryota</taxon>
        <taxon>Metazoa</taxon>
        <taxon>Chordata</taxon>
        <taxon>Craniata</taxon>
        <taxon>Vertebrata</taxon>
        <taxon>Euteleostomi</taxon>
        <taxon>Actinopterygii</taxon>
        <taxon>Neopterygii</taxon>
        <taxon>Teleostei</taxon>
        <taxon>Ostariophysi</taxon>
        <taxon>Gymnotiformes</taxon>
        <taxon>Gymnotoidei</taxon>
        <taxon>Gymnotidae</taxon>
        <taxon>Electrophorus</taxon>
    </lineage>
</organism>
<sequence length="159" mass="17543">MRQGLHNAADYAMEFRTLAAGTRWSEPALVDAFVYGLKADLQAELSCKPEASSLNEAAHLAITYDRLLLERRRQLHRGLPQREINSPMGPVDNPAEPMQLGVAGMRGKFPSKCYSAGARRRTRGSGVHNPCHSPRAAPRDRRGPCGVGFLLPPYLPLIR</sequence>
<evidence type="ECO:0008006" key="4">
    <source>
        <dbReference type="Google" id="ProtNLM"/>
    </source>
</evidence>
<evidence type="ECO:0000256" key="1">
    <source>
        <dbReference type="SAM" id="MobiDB-lite"/>
    </source>
</evidence>
<comment type="caution">
    <text evidence="2">The sequence shown here is derived from an EMBL/GenBank/DDBJ whole genome shotgun (WGS) entry which is preliminary data.</text>
</comment>
<keyword evidence="3" id="KW-1185">Reference proteome</keyword>
<dbReference type="PANTHER" id="PTHR15503">
    <property type="entry name" value="LDOC1 RELATED"/>
    <property type="match status" value="1"/>
</dbReference>
<protein>
    <recommendedName>
        <fullName evidence="4">Retrotransposon gag domain-containing protein</fullName>
    </recommendedName>
</protein>
<dbReference type="Proteomes" id="UP001239994">
    <property type="component" value="Unassembled WGS sequence"/>
</dbReference>
<feature type="region of interest" description="Disordered" evidence="1">
    <location>
        <begin position="119"/>
        <end position="139"/>
    </location>
</feature>
<dbReference type="InterPro" id="IPR032567">
    <property type="entry name" value="RTL1-rel"/>
</dbReference>